<evidence type="ECO:0000256" key="3">
    <source>
        <dbReference type="ARBA" id="ARBA00008704"/>
    </source>
</evidence>
<reference evidence="20" key="1">
    <citation type="submission" date="2022-10" db="EMBL/GenBank/DDBJ databases">
        <authorList>
            <person name="Chen Y."/>
            <person name="Dougan E. K."/>
            <person name="Chan C."/>
            <person name="Rhodes N."/>
            <person name="Thang M."/>
        </authorList>
    </citation>
    <scope>NUCLEOTIDE SEQUENCE</scope>
</reference>
<comment type="subcellular location">
    <subcellularLocation>
        <location evidence="1">Peroxisome membrane</location>
        <topology evidence="1">Multi-pass membrane protein</topology>
    </subcellularLocation>
</comment>
<evidence type="ECO:0000256" key="13">
    <source>
        <dbReference type="ARBA" id="ARBA00023136"/>
    </source>
</evidence>
<dbReference type="Proteomes" id="UP001152797">
    <property type="component" value="Unassembled WGS sequence"/>
</dbReference>
<dbReference type="PANTHER" id="PTHR48178:SF1">
    <property type="entry name" value="PEROXISOME BIOGENESIS FACTOR 2"/>
    <property type="match status" value="1"/>
</dbReference>
<evidence type="ECO:0000256" key="9">
    <source>
        <dbReference type="ARBA" id="ARBA00022786"/>
    </source>
</evidence>
<protein>
    <recommendedName>
        <fullName evidence="17">RING-type E3 ubiquitin transferase (cysteine targeting)</fullName>
        <ecNumber evidence="17">2.3.2.36</ecNumber>
    </recommendedName>
    <alternativeName>
        <fullName evidence="15">Peroxin-2</fullName>
    </alternativeName>
</protein>
<keyword evidence="4" id="KW-0813">Transport</keyword>
<comment type="pathway">
    <text evidence="2">Protein modification; protein ubiquitination.</text>
</comment>
<comment type="catalytic activity">
    <reaction evidence="16">
        <text>[E2 ubiquitin-conjugating enzyme]-S-ubiquitinyl-L-cysteine + [acceptor protein]-L-cysteine = [E2 ubiquitin-conjugating enzyme]-L-cysteine + [acceptor protein]-S-ubiquitinyl-L-cysteine.</text>
        <dbReference type="EC" id="2.3.2.36"/>
    </reaction>
</comment>
<evidence type="ECO:0000256" key="10">
    <source>
        <dbReference type="ARBA" id="ARBA00022833"/>
    </source>
</evidence>
<keyword evidence="5" id="KW-0808">Transferase</keyword>
<accession>A0A9P1DIS6</accession>
<feature type="transmembrane region" description="Helical" evidence="18">
    <location>
        <begin position="140"/>
        <end position="162"/>
    </location>
</feature>
<dbReference type="GO" id="GO:0005778">
    <property type="term" value="C:peroxisomal membrane"/>
    <property type="evidence" value="ECO:0007669"/>
    <property type="project" value="UniProtKB-SubCell"/>
</dbReference>
<dbReference type="InterPro" id="IPR025654">
    <property type="entry name" value="PEX2/10"/>
</dbReference>
<dbReference type="GO" id="GO:0008270">
    <property type="term" value="F:zinc ion binding"/>
    <property type="evidence" value="ECO:0007669"/>
    <property type="project" value="UniProtKB-KW"/>
</dbReference>
<feature type="transmembrane region" description="Helical" evidence="18">
    <location>
        <begin position="238"/>
        <end position="257"/>
    </location>
</feature>
<evidence type="ECO:0000256" key="18">
    <source>
        <dbReference type="SAM" id="Phobius"/>
    </source>
</evidence>
<name>A0A9P1DIS6_9DINO</name>
<keyword evidence="13 18" id="KW-0472">Membrane</keyword>
<sequence length="397" mass="44190">MTSGADLPVLRVNQLDARRLDGEITSILRQQLQDAVLSDEWPLERFAEEMEVLLQAMLWRYTVWIDQPTPGGRLQNLHYAAVKRSSTGQMAVLPLSRLQKLGFLALWVVVPYLGRRIAGRLQLERWAQNRPWLKSLVTSIVPRLVAVHSLLVALNFLVFLRFGTYSELRDRLLNIRLVHIDPTARRQVAFEYMNRVMIWNGLSEFLMTAGIPSGMVMSAAWCIPNVGGGQQSSLPLEMARLLALTLLAVAICLLPGYPAGFVAPSPPRAVPRVALQAKQDFQETERPNIPAVVLAVLAGVIVGFAPPSFAGTGSGRPDFQVVRPGYMQGIDASNAATKPGEIDYVTRSRIEAEQFPEVLKEIRKTQAKLQDAPTKEQRIANYWKGVEEYKKVAEVGS</sequence>
<evidence type="ECO:0000256" key="14">
    <source>
        <dbReference type="ARBA" id="ARBA00023140"/>
    </source>
</evidence>
<dbReference type="Pfam" id="PF04757">
    <property type="entry name" value="Pex2_Pex12"/>
    <property type="match status" value="1"/>
</dbReference>
<evidence type="ECO:0000259" key="19">
    <source>
        <dbReference type="Pfam" id="PF04757"/>
    </source>
</evidence>
<keyword evidence="12 18" id="KW-1133">Transmembrane helix</keyword>
<evidence type="ECO:0000256" key="5">
    <source>
        <dbReference type="ARBA" id="ARBA00022679"/>
    </source>
</evidence>
<organism evidence="20">
    <name type="scientific">Cladocopium goreaui</name>
    <dbReference type="NCBI Taxonomy" id="2562237"/>
    <lineage>
        <taxon>Eukaryota</taxon>
        <taxon>Sar</taxon>
        <taxon>Alveolata</taxon>
        <taxon>Dinophyceae</taxon>
        <taxon>Suessiales</taxon>
        <taxon>Symbiodiniaceae</taxon>
        <taxon>Cladocopium</taxon>
    </lineage>
</organism>
<dbReference type="GO" id="GO:0061630">
    <property type="term" value="F:ubiquitin protein ligase activity"/>
    <property type="evidence" value="ECO:0007669"/>
    <property type="project" value="UniProtKB-EC"/>
</dbReference>
<gene>
    <name evidence="20" type="ORF">C1SCF055_LOCUS35695</name>
</gene>
<keyword evidence="22" id="KW-1185">Reference proteome</keyword>
<keyword evidence="14" id="KW-0576">Peroxisome</keyword>
<evidence type="ECO:0000256" key="8">
    <source>
        <dbReference type="ARBA" id="ARBA00022771"/>
    </source>
</evidence>
<dbReference type="AlphaFoldDB" id="A0A9P1DIS6"/>
<keyword evidence="10" id="KW-0862">Zinc</keyword>
<dbReference type="GO" id="GO:0016558">
    <property type="term" value="P:protein import into peroxisome matrix"/>
    <property type="evidence" value="ECO:0007669"/>
    <property type="project" value="InterPro"/>
</dbReference>
<dbReference type="EMBL" id="CAMXCT030004802">
    <property type="protein sequence ID" value="CAL4797737.1"/>
    <property type="molecule type" value="Genomic_DNA"/>
</dbReference>
<dbReference type="InterPro" id="IPR006845">
    <property type="entry name" value="Pex_N"/>
</dbReference>
<evidence type="ECO:0000256" key="2">
    <source>
        <dbReference type="ARBA" id="ARBA00004906"/>
    </source>
</evidence>
<evidence type="ECO:0000313" key="22">
    <source>
        <dbReference type="Proteomes" id="UP001152797"/>
    </source>
</evidence>
<keyword evidence="7" id="KW-0479">Metal-binding</keyword>
<evidence type="ECO:0000313" key="20">
    <source>
        <dbReference type="EMBL" id="CAI4010425.1"/>
    </source>
</evidence>
<proteinExistence type="inferred from homology"/>
<evidence type="ECO:0000256" key="7">
    <source>
        <dbReference type="ARBA" id="ARBA00022723"/>
    </source>
</evidence>
<feature type="domain" description="Pex N-terminal" evidence="19">
    <location>
        <begin position="21"/>
        <end position="209"/>
    </location>
</feature>
<evidence type="ECO:0000256" key="12">
    <source>
        <dbReference type="ARBA" id="ARBA00022989"/>
    </source>
</evidence>
<evidence type="ECO:0000256" key="17">
    <source>
        <dbReference type="ARBA" id="ARBA00034523"/>
    </source>
</evidence>
<dbReference type="EMBL" id="CAMXCT010004802">
    <property type="protein sequence ID" value="CAI4010425.1"/>
    <property type="molecule type" value="Genomic_DNA"/>
</dbReference>
<feature type="transmembrane region" description="Helical" evidence="18">
    <location>
        <begin position="289"/>
        <end position="310"/>
    </location>
</feature>
<evidence type="ECO:0000256" key="1">
    <source>
        <dbReference type="ARBA" id="ARBA00004585"/>
    </source>
</evidence>
<dbReference type="EMBL" id="CAMXCT020004802">
    <property type="protein sequence ID" value="CAL1163800.1"/>
    <property type="molecule type" value="Genomic_DNA"/>
</dbReference>
<keyword evidence="11" id="KW-0653">Protein transport</keyword>
<keyword evidence="8" id="KW-0863">Zinc-finger</keyword>
<evidence type="ECO:0000256" key="16">
    <source>
        <dbReference type="ARBA" id="ARBA00034438"/>
    </source>
</evidence>
<evidence type="ECO:0000256" key="11">
    <source>
        <dbReference type="ARBA" id="ARBA00022927"/>
    </source>
</evidence>
<evidence type="ECO:0000256" key="4">
    <source>
        <dbReference type="ARBA" id="ARBA00022448"/>
    </source>
</evidence>
<keyword evidence="9" id="KW-0833">Ubl conjugation pathway</keyword>
<evidence type="ECO:0000313" key="21">
    <source>
        <dbReference type="EMBL" id="CAL4797737.1"/>
    </source>
</evidence>
<keyword evidence="6 18" id="KW-0812">Transmembrane</keyword>
<dbReference type="EC" id="2.3.2.36" evidence="17"/>
<dbReference type="PANTHER" id="PTHR48178">
    <property type="entry name" value="PEROXISOME BIOGENESIS FACTOR 2"/>
    <property type="match status" value="1"/>
</dbReference>
<evidence type="ECO:0000256" key="15">
    <source>
        <dbReference type="ARBA" id="ARBA00032511"/>
    </source>
</evidence>
<feature type="transmembrane region" description="Helical" evidence="18">
    <location>
        <begin position="205"/>
        <end position="226"/>
    </location>
</feature>
<evidence type="ECO:0000256" key="6">
    <source>
        <dbReference type="ARBA" id="ARBA00022692"/>
    </source>
</evidence>
<dbReference type="GO" id="GO:0016874">
    <property type="term" value="F:ligase activity"/>
    <property type="evidence" value="ECO:0007669"/>
    <property type="project" value="UniProtKB-KW"/>
</dbReference>
<comment type="similarity">
    <text evidence="3">Belongs to the pex2/pex10/pex12 family.</text>
</comment>
<keyword evidence="21" id="KW-0436">Ligase</keyword>
<reference evidence="21 22" key="2">
    <citation type="submission" date="2024-05" db="EMBL/GenBank/DDBJ databases">
        <authorList>
            <person name="Chen Y."/>
            <person name="Shah S."/>
            <person name="Dougan E. K."/>
            <person name="Thang M."/>
            <person name="Chan C."/>
        </authorList>
    </citation>
    <scope>NUCLEOTIDE SEQUENCE [LARGE SCALE GENOMIC DNA]</scope>
</reference>
<dbReference type="OrthoDB" id="440544at2759"/>
<comment type="caution">
    <text evidence="20">The sequence shown here is derived from an EMBL/GenBank/DDBJ whole genome shotgun (WGS) entry which is preliminary data.</text>
</comment>